<evidence type="ECO:0000256" key="10">
    <source>
        <dbReference type="RuleBase" id="RU003624"/>
    </source>
</evidence>
<evidence type="ECO:0000313" key="14">
    <source>
        <dbReference type="EMBL" id="VFS45615.1"/>
    </source>
</evidence>
<dbReference type="InterPro" id="IPR036419">
    <property type="entry name" value="Ribosomal_S3_C_sf"/>
</dbReference>
<evidence type="ECO:0000256" key="7">
    <source>
        <dbReference type="ARBA" id="ARBA00024998"/>
    </source>
</evidence>
<sequence length="350" mass="39076">METIAKHRHARSSAQKVRLIADLIRGKKVSQALEILTYNNKKAADLVKKVLESAIANAEHNDGADIDDLKVAKIFVDEGPSMKRIMPRAKGRADRILKRTSHITVVCVRSLRLWRIAMGQKVHPNGIRLGIVKPWNSTWYANTKEFADNLDSDFKVRQFLTKELSKASVSRIVIERPAKSIRVTIHTARPGIVIGKKGEDVEKLRNAVATIAGVPAQINIAEVRKPELDAKLVADSITSQLERRVMFRRAMKRAVQNAMRIGAKGIKVEVSGRLGGAEIARTEWYREGRVPLHTLRADIDYNTSEAHTTYGVIGVKVWIFKGEILGGMAAVEQPEKPAAQPKKQQRKGRK</sequence>
<keyword evidence="3 9" id="KW-0699">rRNA-binding</keyword>
<dbReference type="InterPro" id="IPR018280">
    <property type="entry name" value="Ribosomal_uS3_CS"/>
</dbReference>
<comment type="subunit">
    <text evidence="8">Part of the 30S ribosomal subunit. Forms a tight complex with proteins S10 and S14.</text>
</comment>
<dbReference type="InterPro" id="IPR036394">
    <property type="entry name" value="Ribosomal_uL22_sf"/>
</dbReference>
<dbReference type="SMART" id="SM00322">
    <property type="entry name" value="KH"/>
    <property type="match status" value="1"/>
</dbReference>
<dbReference type="FunFam" id="3.30.1140.32:FF:000001">
    <property type="entry name" value="30S ribosomal protein S3"/>
    <property type="match status" value="1"/>
</dbReference>
<dbReference type="InterPro" id="IPR057258">
    <property type="entry name" value="Ribosomal_uS3"/>
</dbReference>
<comment type="function">
    <text evidence="9">This protein binds specifically to 23S rRNA; its binding is stimulated by other ribosomal proteins, e.g., L4, L17, and L20. It is important during the early stages of 50S assembly. It makes multiple contacts with different domains of the 23S rRNA in the assembled 50S subunit and ribosome.</text>
</comment>
<dbReference type="FunFam" id="3.90.470.10:FF:000001">
    <property type="entry name" value="50S ribosomal protein L22"/>
    <property type="match status" value="1"/>
</dbReference>
<dbReference type="InterPro" id="IPR001351">
    <property type="entry name" value="Ribosomal_uS3_C"/>
</dbReference>
<dbReference type="InterPro" id="IPR005727">
    <property type="entry name" value="Ribosomal_uL22_bac/chlpt-type"/>
</dbReference>
<dbReference type="PROSITE" id="PS00548">
    <property type="entry name" value="RIBOSOMAL_S3"/>
    <property type="match status" value="1"/>
</dbReference>
<feature type="domain" description="KH type-2" evidence="13">
    <location>
        <begin position="156"/>
        <end position="224"/>
    </location>
</feature>
<dbReference type="InterPro" id="IPR009019">
    <property type="entry name" value="KH_sf_prok-type"/>
</dbReference>
<comment type="similarity">
    <text evidence="1 9 11">Belongs to the universal ribosomal protein uL22 family.</text>
</comment>
<keyword evidence="5 9" id="KW-0689">Ribosomal protein</keyword>
<dbReference type="Gene3D" id="3.30.300.20">
    <property type="match status" value="1"/>
</dbReference>
<proteinExistence type="inferred from homology"/>
<dbReference type="FunFam" id="3.30.300.20:FF:000001">
    <property type="entry name" value="30S ribosomal protein S3"/>
    <property type="match status" value="1"/>
</dbReference>
<dbReference type="CDD" id="cd00336">
    <property type="entry name" value="Ribosomal_L22"/>
    <property type="match status" value="1"/>
</dbReference>
<dbReference type="Pfam" id="PF07650">
    <property type="entry name" value="KH_2"/>
    <property type="match status" value="1"/>
</dbReference>
<dbReference type="InterPro" id="IPR001063">
    <property type="entry name" value="Ribosomal_uL22"/>
</dbReference>
<dbReference type="PANTHER" id="PTHR11760:SF19">
    <property type="entry name" value="SMALL RIBOSOMAL SUBUNIT PROTEIN US3C"/>
    <property type="match status" value="1"/>
</dbReference>
<comment type="function">
    <text evidence="9">The globular domain of the protein is located near the polypeptide exit tunnel on the outside of the subunit, while an extended beta-hairpin is found that lines the wall of the exit tunnel in the center of the 70S ribosome.</text>
</comment>
<comment type="subunit">
    <text evidence="9 12">Part of the 50S ribosomal subunit.</text>
</comment>
<dbReference type="SUPFAM" id="SSF54821">
    <property type="entry name" value="Ribosomal protein S3 C-terminal domain"/>
    <property type="match status" value="1"/>
</dbReference>
<dbReference type="GO" id="GO:0022627">
    <property type="term" value="C:cytosolic small ribosomal subunit"/>
    <property type="evidence" value="ECO:0007669"/>
    <property type="project" value="TreeGrafter"/>
</dbReference>
<dbReference type="InterPro" id="IPR005704">
    <property type="entry name" value="Ribosomal_uS3_bac-typ"/>
</dbReference>
<dbReference type="EMBL" id="CAADJA010000002">
    <property type="protein sequence ID" value="VFS45615.1"/>
    <property type="molecule type" value="Genomic_DNA"/>
</dbReference>
<reference evidence="14 15" key="1">
    <citation type="submission" date="2019-03" db="EMBL/GenBank/DDBJ databases">
        <authorList>
            <consortium name="Pathogen Informatics"/>
        </authorList>
    </citation>
    <scope>NUCLEOTIDE SEQUENCE [LARGE SCALE GENOMIC DNA]</scope>
    <source>
        <strain evidence="14 15">NCTC12282</strain>
    </source>
</reference>
<dbReference type="NCBIfam" id="TIGR01044">
    <property type="entry name" value="rplV_bact"/>
    <property type="match status" value="1"/>
</dbReference>
<dbReference type="GO" id="GO:0003729">
    <property type="term" value="F:mRNA binding"/>
    <property type="evidence" value="ECO:0007669"/>
    <property type="project" value="UniProtKB-UniRule"/>
</dbReference>
<dbReference type="Pfam" id="PF00237">
    <property type="entry name" value="Ribosomal_L22"/>
    <property type="match status" value="1"/>
</dbReference>
<dbReference type="Gene3D" id="3.30.1140.32">
    <property type="entry name" value="Ribosomal protein S3, C-terminal domain"/>
    <property type="match status" value="1"/>
</dbReference>
<evidence type="ECO:0000256" key="12">
    <source>
        <dbReference type="RuleBase" id="RU004006"/>
    </source>
</evidence>
<dbReference type="GO" id="GO:0003735">
    <property type="term" value="F:structural constituent of ribosome"/>
    <property type="evidence" value="ECO:0007669"/>
    <property type="project" value="InterPro"/>
</dbReference>
<dbReference type="AlphaFoldDB" id="A0A484ZC93"/>
<dbReference type="HAMAP" id="MF_01309_B">
    <property type="entry name" value="Ribosomal_uS3_B"/>
    <property type="match status" value="1"/>
</dbReference>
<name>A0A484ZC93_9GAMM</name>
<organism evidence="14 15">
    <name type="scientific">Budvicia aquatica</name>
    <dbReference type="NCBI Taxonomy" id="82979"/>
    <lineage>
        <taxon>Bacteria</taxon>
        <taxon>Pseudomonadati</taxon>
        <taxon>Pseudomonadota</taxon>
        <taxon>Gammaproteobacteria</taxon>
        <taxon>Enterobacterales</taxon>
        <taxon>Budviciaceae</taxon>
        <taxon>Budvicia</taxon>
    </lineage>
</organism>
<comment type="similarity">
    <text evidence="2 8 10">Belongs to the universal ribosomal protein uS3 family.</text>
</comment>
<comment type="function">
    <text evidence="7 8">Binds the lower part of the 30S subunit head. Binds mRNA in the 70S ribosome, positioning it for translation.</text>
</comment>
<evidence type="ECO:0000256" key="3">
    <source>
        <dbReference type="ARBA" id="ARBA00022730"/>
    </source>
</evidence>
<dbReference type="Gene3D" id="3.90.470.10">
    <property type="entry name" value="Ribosomal protein L22/L17"/>
    <property type="match status" value="1"/>
</dbReference>
<evidence type="ECO:0000256" key="2">
    <source>
        <dbReference type="ARBA" id="ARBA00010761"/>
    </source>
</evidence>
<dbReference type="InterPro" id="IPR004087">
    <property type="entry name" value="KH_dom"/>
</dbReference>
<dbReference type="CDD" id="cd02412">
    <property type="entry name" value="KH-II_30S_S3"/>
    <property type="match status" value="1"/>
</dbReference>
<keyword evidence="4 9" id="KW-0694">RNA-binding</keyword>
<evidence type="ECO:0000256" key="9">
    <source>
        <dbReference type="HAMAP-Rule" id="MF_01331"/>
    </source>
</evidence>
<dbReference type="PROSITE" id="PS50084">
    <property type="entry name" value="KH_TYPE_1"/>
    <property type="match status" value="1"/>
</dbReference>
<keyword evidence="6 9" id="KW-0687">Ribonucleoprotein</keyword>
<dbReference type="SUPFAM" id="SSF54814">
    <property type="entry name" value="Prokaryotic type KH domain (KH-domain type II)"/>
    <property type="match status" value="1"/>
</dbReference>
<accession>A0A484ZC93</accession>
<dbReference type="Pfam" id="PF00189">
    <property type="entry name" value="Ribosomal_S3_C"/>
    <property type="match status" value="1"/>
</dbReference>
<evidence type="ECO:0000259" key="13">
    <source>
        <dbReference type="PROSITE" id="PS50823"/>
    </source>
</evidence>
<protein>
    <recommendedName>
        <fullName evidence="8 9">Multifunctional fusion protein</fullName>
    </recommendedName>
    <domain>
        <recommendedName>
            <fullName evidence="8">Small ribosomal subunit protein uS3</fullName>
        </recommendedName>
    </domain>
    <domain>
        <recommendedName>
            <fullName evidence="9">Large ribosomal subunit protein uL22</fullName>
        </recommendedName>
    </domain>
</protein>
<dbReference type="HAMAP" id="MF_01331_B">
    <property type="entry name" value="Ribosomal_uL22_B"/>
    <property type="match status" value="1"/>
</dbReference>
<evidence type="ECO:0000256" key="11">
    <source>
        <dbReference type="RuleBase" id="RU004005"/>
    </source>
</evidence>
<evidence type="ECO:0000256" key="8">
    <source>
        <dbReference type="HAMAP-Rule" id="MF_01309"/>
    </source>
</evidence>
<dbReference type="GO" id="GO:0015934">
    <property type="term" value="C:large ribosomal subunit"/>
    <property type="evidence" value="ECO:0007669"/>
    <property type="project" value="InterPro"/>
</dbReference>
<dbReference type="GO" id="GO:0006412">
    <property type="term" value="P:translation"/>
    <property type="evidence" value="ECO:0007669"/>
    <property type="project" value="UniProtKB-UniRule"/>
</dbReference>
<dbReference type="InterPro" id="IPR004044">
    <property type="entry name" value="KH_dom_type_2"/>
</dbReference>
<dbReference type="Proteomes" id="UP000373449">
    <property type="component" value="Unassembled WGS sequence"/>
</dbReference>
<gene>
    <name evidence="8 14" type="primary">rpsC</name>
    <name evidence="9" type="synonym">rplV</name>
    <name evidence="14" type="ORF">NCTC12282_00498</name>
</gene>
<dbReference type="SUPFAM" id="SSF54843">
    <property type="entry name" value="Ribosomal protein L22"/>
    <property type="match status" value="1"/>
</dbReference>
<evidence type="ECO:0000313" key="15">
    <source>
        <dbReference type="Proteomes" id="UP000373449"/>
    </source>
</evidence>
<dbReference type="PANTHER" id="PTHR11760">
    <property type="entry name" value="30S/40S RIBOSOMAL PROTEIN S3"/>
    <property type="match status" value="1"/>
</dbReference>
<dbReference type="PROSITE" id="PS50823">
    <property type="entry name" value="KH_TYPE_2"/>
    <property type="match status" value="1"/>
</dbReference>
<evidence type="ECO:0000256" key="4">
    <source>
        <dbReference type="ARBA" id="ARBA00022884"/>
    </source>
</evidence>
<evidence type="ECO:0000256" key="6">
    <source>
        <dbReference type="ARBA" id="ARBA00023274"/>
    </source>
</evidence>
<dbReference type="InterPro" id="IPR015946">
    <property type="entry name" value="KH_dom-like_a/b"/>
</dbReference>
<dbReference type="NCBIfam" id="TIGR01009">
    <property type="entry name" value="rpsC_bact"/>
    <property type="match status" value="1"/>
</dbReference>
<evidence type="ECO:0000256" key="1">
    <source>
        <dbReference type="ARBA" id="ARBA00009451"/>
    </source>
</evidence>
<evidence type="ECO:0000256" key="5">
    <source>
        <dbReference type="ARBA" id="ARBA00022980"/>
    </source>
</evidence>
<dbReference type="GO" id="GO:0019843">
    <property type="term" value="F:rRNA binding"/>
    <property type="evidence" value="ECO:0007669"/>
    <property type="project" value="UniProtKB-UniRule"/>
</dbReference>